<dbReference type="RefSeq" id="WP_135483879.1">
    <property type="nucleotide sequence ID" value="NZ_SRMF01000005.1"/>
</dbReference>
<proteinExistence type="predicted"/>
<name>A0A4Z0WAD3_9GAMM</name>
<dbReference type="Gene3D" id="1.20.1440.60">
    <property type="entry name" value="23S rRNA-intervening sequence"/>
    <property type="match status" value="1"/>
</dbReference>
<protein>
    <submittedName>
        <fullName evidence="2">Diversity-generating retroelement protein Avd</fullName>
    </submittedName>
</protein>
<dbReference type="NCBIfam" id="NF033474">
    <property type="entry name" value="DivGenRetAVD"/>
    <property type="match status" value="1"/>
</dbReference>
<dbReference type="CDD" id="cd16376">
    <property type="entry name" value="Avd_like"/>
    <property type="match status" value="1"/>
</dbReference>
<organism evidence="2 3">
    <name type="scientific">Natronospirillum operosum</name>
    <dbReference type="NCBI Taxonomy" id="2759953"/>
    <lineage>
        <taxon>Bacteria</taxon>
        <taxon>Pseudomonadati</taxon>
        <taxon>Pseudomonadota</taxon>
        <taxon>Gammaproteobacteria</taxon>
        <taxon>Oceanospirillales</taxon>
        <taxon>Natronospirillaceae</taxon>
        <taxon>Natronospirillum</taxon>
    </lineage>
</organism>
<keyword evidence="3" id="KW-1185">Reference proteome</keyword>
<dbReference type="OrthoDB" id="9814817at2"/>
<dbReference type="EMBL" id="SRMF01000005">
    <property type="protein sequence ID" value="TGG92546.1"/>
    <property type="molecule type" value="Genomic_DNA"/>
</dbReference>
<accession>A0A4Z0WAD3</accession>
<comment type="caution">
    <text evidence="2">The sequence shown here is derived from an EMBL/GenBank/DDBJ whole genome shotgun (WGS) entry which is preliminary data.</text>
</comment>
<evidence type="ECO:0000313" key="3">
    <source>
        <dbReference type="Proteomes" id="UP000297475"/>
    </source>
</evidence>
<evidence type="ECO:0000259" key="1">
    <source>
        <dbReference type="Pfam" id="PF22296"/>
    </source>
</evidence>
<sequence>MNAPAQGIQSHPFVLRQKLEDFCHWFFPVVDRFPKKERWALCTQIKNCLYRLVRRTIQLQKSKNKVGHIFEVDIDLEMLRYLIRQAHTSRYLSSNRLRHASVLVGEIGKILGGMLRKCGVQP</sequence>
<reference evidence="2 3" key="1">
    <citation type="submission" date="2019-04" db="EMBL/GenBank/DDBJ databases">
        <title>Natronospirillum operosus gen. nov., sp. nov., a haloalkaliphilic satellite isolated from decaying biomass of laboratory culture of cyanobacterium Geitlerinema sp. and proposal of Natronospirillaceae fam. nov. and Saccharospirillaceae fam. nov.</title>
        <authorList>
            <person name="Kevbrin V."/>
            <person name="Boltyanskaya Y."/>
            <person name="Koziaeva V."/>
            <person name="Grouzdev D.S."/>
            <person name="Park M."/>
            <person name="Cho J."/>
        </authorList>
    </citation>
    <scope>NUCLEOTIDE SEQUENCE [LARGE SCALE GENOMIC DNA]</scope>
    <source>
        <strain evidence="2 3">G-116</strain>
    </source>
</reference>
<dbReference type="AlphaFoldDB" id="A0A4Z0WAD3"/>
<dbReference type="Proteomes" id="UP000297475">
    <property type="component" value="Unassembled WGS sequence"/>
</dbReference>
<dbReference type="InterPro" id="IPR036583">
    <property type="entry name" value="23S_rRNA_IVS_sf"/>
</dbReference>
<dbReference type="Pfam" id="PF22296">
    <property type="entry name" value="bAvd"/>
    <property type="match status" value="1"/>
</dbReference>
<evidence type="ECO:0000313" key="2">
    <source>
        <dbReference type="EMBL" id="TGG92546.1"/>
    </source>
</evidence>
<feature type="domain" description="bAvd-like" evidence="1">
    <location>
        <begin position="13"/>
        <end position="118"/>
    </location>
</feature>
<gene>
    <name evidence="2" type="primary">avd</name>
    <name evidence="2" type="ORF">E4656_13840</name>
</gene>
<dbReference type="InterPro" id="IPR055360">
    <property type="entry name" value="bAvd"/>
</dbReference>